<evidence type="ECO:0000256" key="5">
    <source>
        <dbReference type="ARBA" id="ARBA00023049"/>
    </source>
</evidence>
<dbReference type="Proteomes" id="UP000247409">
    <property type="component" value="Unassembled WGS sequence"/>
</dbReference>
<protein>
    <submittedName>
        <fullName evidence="8">Mitochondrial metalloendopeptidase OMA1</fullName>
    </submittedName>
</protein>
<keyword evidence="1 6" id="KW-0645">Protease</keyword>
<evidence type="ECO:0000259" key="7">
    <source>
        <dbReference type="Pfam" id="PF01435"/>
    </source>
</evidence>
<comment type="cofactor">
    <cofactor evidence="6">
        <name>Zn(2+)</name>
        <dbReference type="ChEBI" id="CHEBI:29105"/>
    </cofactor>
    <text evidence="6">Binds 1 zinc ion per subunit.</text>
</comment>
<feature type="domain" description="Peptidase M48" evidence="7">
    <location>
        <begin position="36"/>
        <end position="219"/>
    </location>
</feature>
<dbReference type="AlphaFoldDB" id="A0A2V3IHL1"/>
<dbReference type="GO" id="GO:0046872">
    <property type="term" value="F:metal ion binding"/>
    <property type="evidence" value="ECO:0007669"/>
    <property type="project" value="UniProtKB-KW"/>
</dbReference>
<dbReference type="Pfam" id="PF01435">
    <property type="entry name" value="Peptidase_M48"/>
    <property type="match status" value="1"/>
</dbReference>
<proteinExistence type="inferred from homology"/>
<keyword evidence="5 6" id="KW-0482">Metalloprotease</keyword>
<name>A0A2V3IHL1_9FLOR</name>
<sequence length="257" mass="28293">MSTQREMELGRRTYDELIHSVQRAVLEPNDAHSLRARRVVTRLARACKGLDAELSKGFKWSVAVCEDDMPNAVCVPGGRMLVTTGLLRLCSCDEEVAMVLSHEIAHAINRHSAEKMQVQMLMLPLVVVLSAVLSSHMMSASVSKLLLELPYGRKLEREADAVGLIVMTEACYDPRKGPVVFDKLAAVTREEEGGWISKRVKSMVSTHPMSKERAWQLRQQAAALALRFDERCVGAQTKALSIHDAGARCASPRGGTA</sequence>
<dbReference type="GO" id="GO:0016020">
    <property type="term" value="C:membrane"/>
    <property type="evidence" value="ECO:0007669"/>
    <property type="project" value="TreeGrafter"/>
</dbReference>
<organism evidence="8 9">
    <name type="scientific">Gracilariopsis chorda</name>
    <dbReference type="NCBI Taxonomy" id="448386"/>
    <lineage>
        <taxon>Eukaryota</taxon>
        <taxon>Rhodophyta</taxon>
        <taxon>Florideophyceae</taxon>
        <taxon>Rhodymeniophycidae</taxon>
        <taxon>Gracilariales</taxon>
        <taxon>Gracilariaceae</taxon>
        <taxon>Gracilariopsis</taxon>
    </lineage>
</organism>
<comment type="caution">
    <text evidence="8">The sequence shown here is derived from an EMBL/GenBank/DDBJ whole genome shotgun (WGS) entry which is preliminary data.</text>
</comment>
<dbReference type="InterPro" id="IPR051156">
    <property type="entry name" value="Mito/Outer_Membr_Metalloprot"/>
</dbReference>
<accession>A0A2V3IHL1</accession>
<evidence type="ECO:0000256" key="3">
    <source>
        <dbReference type="ARBA" id="ARBA00022801"/>
    </source>
</evidence>
<gene>
    <name evidence="8" type="ORF">BWQ96_08712</name>
</gene>
<dbReference type="Gene3D" id="3.30.2010.10">
    <property type="entry name" value="Metalloproteases ('zincins'), catalytic domain"/>
    <property type="match status" value="1"/>
</dbReference>
<keyword evidence="9" id="KW-1185">Reference proteome</keyword>
<reference evidence="8 9" key="1">
    <citation type="journal article" date="2018" name="Mol. Biol. Evol.">
        <title>Analysis of the draft genome of the red seaweed Gracilariopsis chorda provides insights into genome size evolution in Rhodophyta.</title>
        <authorList>
            <person name="Lee J."/>
            <person name="Yang E.C."/>
            <person name="Graf L."/>
            <person name="Yang J.H."/>
            <person name="Qiu H."/>
            <person name="Zel Zion U."/>
            <person name="Chan C.X."/>
            <person name="Stephens T.G."/>
            <person name="Weber A.P.M."/>
            <person name="Boo G.H."/>
            <person name="Boo S.M."/>
            <person name="Kim K.M."/>
            <person name="Shin Y."/>
            <person name="Jung M."/>
            <person name="Lee S.J."/>
            <person name="Yim H.S."/>
            <person name="Lee J.H."/>
            <person name="Bhattacharya D."/>
            <person name="Yoon H.S."/>
        </authorList>
    </citation>
    <scope>NUCLEOTIDE SEQUENCE [LARGE SCALE GENOMIC DNA]</scope>
    <source>
        <strain evidence="8 9">SKKU-2015</strain>
        <tissue evidence="8">Whole body</tissue>
    </source>
</reference>
<comment type="similarity">
    <text evidence="6">Belongs to the peptidase M48 family.</text>
</comment>
<dbReference type="CDD" id="cd07331">
    <property type="entry name" value="M48C_Oma1_like"/>
    <property type="match status" value="1"/>
</dbReference>
<dbReference type="InterPro" id="IPR001915">
    <property type="entry name" value="Peptidase_M48"/>
</dbReference>
<evidence type="ECO:0000256" key="1">
    <source>
        <dbReference type="ARBA" id="ARBA00022670"/>
    </source>
</evidence>
<keyword evidence="2" id="KW-0479">Metal-binding</keyword>
<dbReference type="GO" id="GO:0004222">
    <property type="term" value="F:metalloendopeptidase activity"/>
    <property type="evidence" value="ECO:0007669"/>
    <property type="project" value="InterPro"/>
</dbReference>
<dbReference type="PANTHER" id="PTHR22726">
    <property type="entry name" value="METALLOENDOPEPTIDASE OMA1"/>
    <property type="match status" value="1"/>
</dbReference>
<evidence type="ECO:0000313" key="8">
    <source>
        <dbReference type="EMBL" id="PXF41567.1"/>
    </source>
</evidence>
<dbReference type="GO" id="GO:0051603">
    <property type="term" value="P:proteolysis involved in protein catabolic process"/>
    <property type="evidence" value="ECO:0007669"/>
    <property type="project" value="TreeGrafter"/>
</dbReference>
<evidence type="ECO:0000313" key="9">
    <source>
        <dbReference type="Proteomes" id="UP000247409"/>
    </source>
</evidence>
<keyword evidence="4 6" id="KW-0862">Zinc</keyword>
<evidence type="ECO:0000256" key="6">
    <source>
        <dbReference type="RuleBase" id="RU003983"/>
    </source>
</evidence>
<dbReference type="STRING" id="448386.A0A2V3IHL1"/>
<dbReference type="OrthoDB" id="7464992at2759"/>
<dbReference type="PANTHER" id="PTHR22726:SF1">
    <property type="entry name" value="METALLOENDOPEPTIDASE OMA1, MITOCHONDRIAL"/>
    <property type="match status" value="1"/>
</dbReference>
<dbReference type="EMBL" id="NBIV01000209">
    <property type="protein sequence ID" value="PXF41567.1"/>
    <property type="molecule type" value="Genomic_DNA"/>
</dbReference>
<evidence type="ECO:0000256" key="2">
    <source>
        <dbReference type="ARBA" id="ARBA00022723"/>
    </source>
</evidence>
<evidence type="ECO:0000256" key="4">
    <source>
        <dbReference type="ARBA" id="ARBA00022833"/>
    </source>
</evidence>
<keyword evidence="3 6" id="KW-0378">Hydrolase</keyword>